<evidence type="ECO:0000313" key="2">
    <source>
        <dbReference type="EMBL" id="KSU09491.1"/>
    </source>
</evidence>
<sequence length="182" mass="20791">MRYTNGNYEAFVHPRKPENVDQKSAYIIGAGLAGLATAVFLIRDGQMSGDRIHILEELLLSGGSLDGSFIPHDGFVVRGGREMENHFECLWDLFRTIPSLEVDDASVLDEFYRIDRDDPNSSNCRIIHNRGEQVDDDGKFTLSPKAQEEIIKLFMTKEELLVGKTIEDCFTDEFFESNFWLY</sequence>
<accession>A0A0V8D7B3</accession>
<dbReference type="SUPFAM" id="SSF51905">
    <property type="entry name" value="FAD/NAD(P)-binding domain"/>
    <property type="match status" value="1"/>
</dbReference>
<feature type="transmembrane region" description="Helical" evidence="1">
    <location>
        <begin position="24"/>
        <end position="42"/>
    </location>
</feature>
<dbReference type="InterPro" id="IPR010354">
    <property type="entry name" value="Oleate_hydratase"/>
</dbReference>
<evidence type="ECO:0000313" key="3">
    <source>
        <dbReference type="Proteomes" id="UP000054230"/>
    </source>
</evidence>
<dbReference type="EMBL" id="LKLP01000073">
    <property type="protein sequence ID" value="KSU09491.1"/>
    <property type="molecule type" value="Genomic_DNA"/>
</dbReference>
<dbReference type="Proteomes" id="UP000054230">
    <property type="component" value="Unassembled WGS sequence"/>
</dbReference>
<keyword evidence="1" id="KW-1133">Transmembrane helix</keyword>
<keyword evidence="1" id="KW-0812">Transmembrane</keyword>
<gene>
    <name evidence="2" type="ORF">LMG8520_1391</name>
</gene>
<dbReference type="PANTHER" id="PTHR37417:SF3">
    <property type="entry name" value="MYOSIN-CROSSREACTIVE PROTEIN"/>
    <property type="match status" value="1"/>
</dbReference>
<name>A0A0V8D7B3_LACLL</name>
<organism evidence="2 3">
    <name type="scientific">Lactococcus lactis subsp. lactis</name>
    <name type="common">Streptococcus lactis</name>
    <dbReference type="NCBI Taxonomy" id="1360"/>
    <lineage>
        <taxon>Bacteria</taxon>
        <taxon>Bacillati</taxon>
        <taxon>Bacillota</taxon>
        <taxon>Bacilli</taxon>
        <taxon>Lactobacillales</taxon>
        <taxon>Streptococcaceae</taxon>
        <taxon>Lactococcus</taxon>
    </lineage>
</organism>
<dbReference type="GO" id="GO:0050151">
    <property type="term" value="F:oleate hydratase activity"/>
    <property type="evidence" value="ECO:0007669"/>
    <property type="project" value="InterPro"/>
</dbReference>
<reference evidence="3" key="1">
    <citation type="submission" date="2015-10" db="EMBL/GenBank/DDBJ databases">
        <title>Draft Genome Sequences of 11 Lactococcus lactis subspecies cremoris strains.</title>
        <authorList>
            <person name="Wels M."/>
            <person name="Backus L."/>
            <person name="Boekhorst J."/>
            <person name="Dijkstra A."/>
            <person name="Beerthuizen M."/>
            <person name="Kelly W."/>
            <person name="Siezen R."/>
            <person name="Bachmann H."/>
            <person name="Van Hijum S."/>
        </authorList>
    </citation>
    <scope>NUCLEOTIDE SEQUENCE [LARGE SCALE GENOMIC DNA]</scope>
    <source>
        <strain evidence="3">LMG8520</strain>
    </source>
</reference>
<dbReference type="InterPro" id="IPR036188">
    <property type="entry name" value="FAD/NAD-bd_sf"/>
</dbReference>
<dbReference type="Gene3D" id="3.50.50.60">
    <property type="entry name" value="FAD/NAD(P)-binding domain"/>
    <property type="match status" value="1"/>
</dbReference>
<protein>
    <submittedName>
        <fullName evidence="2">Oleate hydratase</fullName>
    </submittedName>
</protein>
<comment type="caution">
    <text evidence="2">The sequence shown here is derived from an EMBL/GenBank/DDBJ whole genome shotgun (WGS) entry which is preliminary data.</text>
</comment>
<evidence type="ECO:0000256" key="1">
    <source>
        <dbReference type="SAM" id="Phobius"/>
    </source>
</evidence>
<dbReference type="GO" id="GO:0071949">
    <property type="term" value="F:FAD binding"/>
    <property type="evidence" value="ECO:0007669"/>
    <property type="project" value="InterPro"/>
</dbReference>
<keyword evidence="1" id="KW-0472">Membrane</keyword>
<dbReference type="Pfam" id="PF06100">
    <property type="entry name" value="MCRA"/>
    <property type="match status" value="1"/>
</dbReference>
<proteinExistence type="predicted"/>
<dbReference type="GO" id="GO:0006631">
    <property type="term" value="P:fatty acid metabolic process"/>
    <property type="evidence" value="ECO:0007669"/>
    <property type="project" value="InterPro"/>
</dbReference>
<dbReference type="PANTHER" id="PTHR37417">
    <property type="entry name" value="67 KDA MYOSIN-CROSS-REACTIVE ANTIGEN FAMILY PROTEIN (AFU_ORTHOLOGUE AFUA_5G09970)"/>
    <property type="match status" value="1"/>
</dbReference>
<dbReference type="PATRIC" id="fig|1360.106.peg.896"/>
<dbReference type="AlphaFoldDB" id="A0A0V8D7B3"/>